<dbReference type="GeneID" id="97244280"/>
<dbReference type="InterPro" id="IPR000515">
    <property type="entry name" value="MetI-like"/>
</dbReference>
<keyword evidence="7 8" id="KW-0472">Membrane</keyword>
<feature type="transmembrane region" description="Helical" evidence="8">
    <location>
        <begin position="136"/>
        <end position="159"/>
    </location>
</feature>
<dbReference type="Gene3D" id="1.10.3720.10">
    <property type="entry name" value="MetI-like"/>
    <property type="match status" value="1"/>
</dbReference>
<dbReference type="SUPFAM" id="SSF161098">
    <property type="entry name" value="MetI-like"/>
    <property type="match status" value="1"/>
</dbReference>
<evidence type="ECO:0000256" key="8">
    <source>
        <dbReference type="RuleBase" id="RU363032"/>
    </source>
</evidence>
<evidence type="ECO:0000256" key="5">
    <source>
        <dbReference type="ARBA" id="ARBA00022692"/>
    </source>
</evidence>
<feature type="transmembrane region" description="Helical" evidence="8">
    <location>
        <begin position="180"/>
        <end position="204"/>
    </location>
</feature>
<comment type="caution">
    <text evidence="10">The sequence shown here is derived from an EMBL/GenBank/DDBJ whole genome shotgun (WGS) entry which is preliminary data.</text>
</comment>
<reference evidence="10 11" key="1">
    <citation type="submission" date="2015-12" db="EMBL/GenBank/DDBJ databases">
        <title>Genome sequence of Tistrella mobilis MCCC 1A02139.</title>
        <authorList>
            <person name="Lu L."/>
            <person name="Lai Q."/>
            <person name="Shao Z."/>
            <person name="Qian P."/>
        </authorList>
    </citation>
    <scope>NUCLEOTIDE SEQUENCE [LARGE SCALE GENOMIC DNA]</scope>
    <source>
        <strain evidence="10 11">MCCC 1A02139</strain>
    </source>
</reference>
<proteinExistence type="inferred from homology"/>
<keyword evidence="2 8" id="KW-0813">Transport</keyword>
<dbReference type="GO" id="GO:0005886">
    <property type="term" value="C:plasma membrane"/>
    <property type="evidence" value="ECO:0007669"/>
    <property type="project" value="UniProtKB-SubCell"/>
</dbReference>
<dbReference type="PROSITE" id="PS50928">
    <property type="entry name" value="ABC_TM1"/>
    <property type="match status" value="1"/>
</dbReference>
<name>A0A162KF34_9PROT</name>
<feature type="transmembrane region" description="Helical" evidence="8">
    <location>
        <begin position="69"/>
        <end position="91"/>
    </location>
</feature>
<feature type="transmembrane region" description="Helical" evidence="8">
    <location>
        <begin position="103"/>
        <end position="124"/>
    </location>
</feature>
<evidence type="ECO:0000313" key="11">
    <source>
        <dbReference type="Proteomes" id="UP000075787"/>
    </source>
</evidence>
<dbReference type="Proteomes" id="UP000075787">
    <property type="component" value="Unassembled WGS sequence"/>
</dbReference>
<dbReference type="GO" id="GO:0055085">
    <property type="term" value="P:transmembrane transport"/>
    <property type="evidence" value="ECO:0007669"/>
    <property type="project" value="InterPro"/>
</dbReference>
<evidence type="ECO:0000256" key="2">
    <source>
        <dbReference type="ARBA" id="ARBA00022448"/>
    </source>
</evidence>
<keyword evidence="3" id="KW-1003">Cell membrane</keyword>
<evidence type="ECO:0000256" key="6">
    <source>
        <dbReference type="ARBA" id="ARBA00022989"/>
    </source>
</evidence>
<feature type="transmembrane region" description="Helical" evidence="8">
    <location>
        <begin position="12"/>
        <end position="35"/>
    </location>
</feature>
<comment type="subcellular location">
    <subcellularLocation>
        <location evidence="1">Cell inner membrane</location>
        <topology evidence="1">Multi-pass membrane protein</topology>
    </subcellularLocation>
    <subcellularLocation>
        <location evidence="8">Cell membrane</location>
        <topology evidence="8">Multi-pass membrane protein</topology>
    </subcellularLocation>
</comment>
<evidence type="ECO:0000256" key="4">
    <source>
        <dbReference type="ARBA" id="ARBA00022519"/>
    </source>
</evidence>
<dbReference type="OrthoDB" id="9815533at2"/>
<dbReference type="InterPro" id="IPR035906">
    <property type="entry name" value="MetI-like_sf"/>
</dbReference>
<accession>A0A162KF34</accession>
<evidence type="ECO:0000313" key="10">
    <source>
        <dbReference type="EMBL" id="KYO51125.1"/>
    </source>
</evidence>
<comment type="similarity">
    <text evidence="8">Belongs to the binding-protein-dependent transport system permease family.</text>
</comment>
<organism evidence="10 11">
    <name type="scientific">Tistrella mobilis</name>
    <dbReference type="NCBI Taxonomy" id="171437"/>
    <lineage>
        <taxon>Bacteria</taxon>
        <taxon>Pseudomonadati</taxon>
        <taxon>Pseudomonadota</taxon>
        <taxon>Alphaproteobacteria</taxon>
        <taxon>Geminicoccales</taxon>
        <taxon>Geminicoccaceae</taxon>
        <taxon>Tistrella</taxon>
    </lineage>
</organism>
<keyword evidence="5 8" id="KW-0812">Transmembrane</keyword>
<feature type="domain" description="ABC transmembrane type-1" evidence="9">
    <location>
        <begin position="65"/>
        <end position="255"/>
    </location>
</feature>
<protein>
    <submittedName>
        <fullName evidence="10">ABC transporter permease</fullName>
    </submittedName>
</protein>
<dbReference type="PANTHER" id="PTHR43357">
    <property type="entry name" value="INNER MEMBRANE ABC TRANSPORTER PERMEASE PROTEIN YDCV"/>
    <property type="match status" value="1"/>
</dbReference>
<keyword evidence="4" id="KW-0997">Cell inner membrane</keyword>
<dbReference type="AlphaFoldDB" id="A0A162KF34"/>
<evidence type="ECO:0000256" key="3">
    <source>
        <dbReference type="ARBA" id="ARBA00022475"/>
    </source>
</evidence>
<evidence type="ECO:0000259" key="9">
    <source>
        <dbReference type="PROSITE" id="PS50928"/>
    </source>
</evidence>
<dbReference type="CDD" id="cd06261">
    <property type="entry name" value="TM_PBP2"/>
    <property type="match status" value="1"/>
</dbReference>
<keyword evidence="6 8" id="KW-1133">Transmembrane helix</keyword>
<feature type="transmembrane region" description="Helical" evidence="8">
    <location>
        <begin position="237"/>
        <end position="258"/>
    </location>
</feature>
<evidence type="ECO:0000256" key="7">
    <source>
        <dbReference type="ARBA" id="ARBA00023136"/>
    </source>
</evidence>
<sequence length="267" mass="28608">MRRGHPRGAGFWGGLAFTLVVAAFMIVPVVLSGLAGVTVNFFRGLESGLTLDWVAEVWRLYADTIWRSIWLAFATLAITAVIGVPAAYALARRPGPLARAIEETVALPIAIPGLALALGLLLTWGGAGSFRMSSGFVLAGHVIYTLPFMLRSVIAVMVATDMKTLEEGAASLGAGFLRRFLTVIVPNAWPGVLAGGLMVVTLSIGEFNLTWMLHTPLTKTLPVGLADSYASMRLEIASAYTLVFFVMIVPLLVAMQLAGRRGRKDHR</sequence>
<dbReference type="OMA" id="FRRSWLF"/>
<dbReference type="RefSeq" id="WP_014747002.1">
    <property type="nucleotide sequence ID" value="NZ_CP121027.1"/>
</dbReference>
<evidence type="ECO:0000256" key="1">
    <source>
        <dbReference type="ARBA" id="ARBA00004429"/>
    </source>
</evidence>
<gene>
    <name evidence="10" type="ORF">AUP44_10115</name>
</gene>
<dbReference type="PANTHER" id="PTHR43357:SF4">
    <property type="entry name" value="INNER MEMBRANE ABC TRANSPORTER PERMEASE PROTEIN YDCV"/>
    <property type="match status" value="1"/>
</dbReference>
<dbReference type="EMBL" id="LPZR01000182">
    <property type="protein sequence ID" value="KYO51125.1"/>
    <property type="molecule type" value="Genomic_DNA"/>
</dbReference>
<dbReference type="Pfam" id="PF00528">
    <property type="entry name" value="BPD_transp_1"/>
    <property type="match status" value="1"/>
</dbReference>